<comment type="caution">
    <text evidence="3">The sequence shown here is derived from an EMBL/GenBank/DDBJ whole genome shotgun (WGS) entry which is preliminary data.</text>
</comment>
<feature type="compositionally biased region" description="Basic residues" evidence="1">
    <location>
        <begin position="1"/>
        <end position="12"/>
    </location>
</feature>
<keyword evidence="3" id="KW-0808">Transferase</keyword>
<dbReference type="PANTHER" id="PTHR45036">
    <property type="entry name" value="METHYLTRANSFERASE LIKE 7B"/>
    <property type="match status" value="1"/>
</dbReference>
<dbReference type="PANTHER" id="PTHR45036:SF1">
    <property type="entry name" value="METHYLTRANSFERASE LIKE 7A"/>
    <property type="match status" value="1"/>
</dbReference>
<dbReference type="AlphaFoldDB" id="A0A917R469"/>
<dbReference type="EMBL" id="BMMH01000001">
    <property type="protein sequence ID" value="GGK89823.1"/>
    <property type="molecule type" value="Genomic_DNA"/>
</dbReference>
<evidence type="ECO:0000259" key="2">
    <source>
        <dbReference type="Pfam" id="PF08241"/>
    </source>
</evidence>
<name>A0A917R469_9NOCA</name>
<feature type="region of interest" description="Disordered" evidence="1">
    <location>
        <begin position="1"/>
        <end position="45"/>
    </location>
</feature>
<organism evidence="3 4">
    <name type="scientific">Nocardia jinanensis</name>
    <dbReference type="NCBI Taxonomy" id="382504"/>
    <lineage>
        <taxon>Bacteria</taxon>
        <taxon>Bacillati</taxon>
        <taxon>Actinomycetota</taxon>
        <taxon>Actinomycetes</taxon>
        <taxon>Mycobacteriales</taxon>
        <taxon>Nocardiaceae</taxon>
        <taxon>Nocardia</taxon>
    </lineage>
</organism>
<gene>
    <name evidence="3" type="ORF">GCM10011588_00080</name>
</gene>
<reference evidence="3" key="2">
    <citation type="submission" date="2020-09" db="EMBL/GenBank/DDBJ databases">
        <authorList>
            <person name="Sun Q."/>
            <person name="Zhou Y."/>
        </authorList>
    </citation>
    <scope>NUCLEOTIDE SEQUENCE</scope>
    <source>
        <strain evidence="3">CGMCC 4.3508</strain>
    </source>
</reference>
<dbReference type="InterPro" id="IPR052356">
    <property type="entry name" value="Thiol_S-MT"/>
</dbReference>
<feature type="domain" description="Methyltransferase type 11" evidence="2">
    <location>
        <begin position="110"/>
        <end position="204"/>
    </location>
</feature>
<evidence type="ECO:0000256" key="1">
    <source>
        <dbReference type="SAM" id="MobiDB-lite"/>
    </source>
</evidence>
<dbReference type="Proteomes" id="UP000638263">
    <property type="component" value="Unassembled WGS sequence"/>
</dbReference>
<dbReference type="GO" id="GO:0032259">
    <property type="term" value="P:methylation"/>
    <property type="evidence" value="ECO:0007669"/>
    <property type="project" value="UniProtKB-KW"/>
</dbReference>
<protein>
    <submittedName>
        <fullName evidence="3">Type 11 methyltransferase</fullName>
    </submittedName>
</protein>
<evidence type="ECO:0000313" key="4">
    <source>
        <dbReference type="Proteomes" id="UP000638263"/>
    </source>
</evidence>
<dbReference type="SUPFAM" id="SSF53335">
    <property type="entry name" value="S-adenosyl-L-methionine-dependent methyltransferases"/>
    <property type="match status" value="1"/>
</dbReference>
<feature type="compositionally biased region" description="Basic and acidic residues" evidence="1">
    <location>
        <begin position="18"/>
        <end position="28"/>
    </location>
</feature>
<proteinExistence type="predicted"/>
<evidence type="ECO:0000313" key="3">
    <source>
        <dbReference type="EMBL" id="GGK89823.1"/>
    </source>
</evidence>
<reference evidence="3" key="1">
    <citation type="journal article" date="2014" name="Int. J. Syst. Evol. Microbiol.">
        <title>Complete genome sequence of Corynebacterium casei LMG S-19264T (=DSM 44701T), isolated from a smear-ripened cheese.</title>
        <authorList>
            <consortium name="US DOE Joint Genome Institute (JGI-PGF)"/>
            <person name="Walter F."/>
            <person name="Albersmeier A."/>
            <person name="Kalinowski J."/>
            <person name="Ruckert C."/>
        </authorList>
    </citation>
    <scope>NUCLEOTIDE SEQUENCE</scope>
    <source>
        <strain evidence="3">CGMCC 4.3508</strain>
    </source>
</reference>
<dbReference type="Gene3D" id="3.40.50.150">
    <property type="entry name" value="Vaccinia Virus protein VP39"/>
    <property type="match status" value="1"/>
</dbReference>
<keyword evidence="4" id="KW-1185">Reference proteome</keyword>
<dbReference type="GO" id="GO:0008757">
    <property type="term" value="F:S-adenosylmethionine-dependent methyltransferase activity"/>
    <property type="evidence" value="ECO:0007669"/>
    <property type="project" value="InterPro"/>
</dbReference>
<dbReference type="InterPro" id="IPR013216">
    <property type="entry name" value="Methyltransf_11"/>
</dbReference>
<dbReference type="Pfam" id="PF08241">
    <property type="entry name" value="Methyltransf_11"/>
    <property type="match status" value="1"/>
</dbReference>
<sequence length="281" mass="31595">MRRPGGVPRRRAGPWPEPRSKAPDDRHTALPNRRGRHALRDEPGMREDVYRRTVESVSSGDAPAATVEGSGLWARAFARLYDPLLWVGERAGMGARRRDLLGRARGRTVELGSGTGLNLDYYPDGLDELILTEPEAAMRARLTRRLHNSRRRARVLDAPAERLPFADETVDTVVSTLVLCTVDDPDPVLREIERVLHPRGRLLFLEHVRSRSPRLAYWQDRLAGPWRRFAEGCHCNRATLELIRGRGLDVEDVQETSWRGMPPIVRPLTMGVATKAAAGQS</sequence>
<dbReference type="InterPro" id="IPR029063">
    <property type="entry name" value="SAM-dependent_MTases_sf"/>
</dbReference>
<dbReference type="CDD" id="cd02440">
    <property type="entry name" value="AdoMet_MTases"/>
    <property type="match status" value="1"/>
</dbReference>
<keyword evidence="3" id="KW-0489">Methyltransferase</keyword>
<accession>A0A917R469</accession>